<evidence type="ECO:0000313" key="2">
    <source>
        <dbReference type="EMBL" id="KZT26752.1"/>
    </source>
</evidence>
<dbReference type="EMBL" id="KV425565">
    <property type="protein sequence ID" value="KZT26752.1"/>
    <property type="molecule type" value="Genomic_DNA"/>
</dbReference>
<feature type="region of interest" description="Disordered" evidence="1">
    <location>
        <begin position="361"/>
        <end position="393"/>
    </location>
</feature>
<gene>
    <name evidence="2" type="ORF">NEOLEDRAFT_1062201</name>
</gene>
<evidence type="ECO:0000256" key="1">
    <source>
        <dbReference type="SAM" id="MobiDB-lite"/>
    </source>
</evidence>
<dbReference type="Proteomes" id="UP000076761">
    <property type="component" value="Unassembled WGS sequence"/>
</dbReference>
<feature type="region of interest" description="Disordered" evidence="1">
    <location>
        <begin position="1"/>
        <end position="21"/>
    </location>
</feature>
<proteinExistence type="predicted"/>
<protein>
    <submittedName>
        <fullName evidence="2">Uncharacterized protein</fullName>
    </submittedName>
</protein>
<dbReference type="OrthoDB" id="2337158at2759"/>
<dbReference type="AlphaFoldDB" id="A0A165TJC0"/>
<evidence type="ECO:0000313" key="3">
    <source>
        <dbReference type="Proteomes" id="UP000076761"/>
    </source>
</evidence>
<name>A0A165TJC0_9AGAM</name>
<feature type="region of interest" description="Disordered" evidence="1">
    <location>
        <begin position="72"/>
        <end position="95"/>
    </location>
</feature>
<reference evidence="2 3" key="1">
    <citation type="journal article" date="2016" name="Mol. Biol. Evol.">
        <title>Comparative Genomics of Early-Diverging Mushroom-Forming Fungi Provides Insights into the Origins of Lignocellulose Decay Capabilities.</title>
        <authorList>
            <person name="Nagy L.G."/>
            <person name="Riley R."/>
            <person name="Tritt A."/>
            <person name="Adam C."/>
            <person name="Daum C."/>
            <person name="Floudas D."/>
            <person name="Sun H."/>
            <person name="Yadav J.S."/>
            <person name="Pangilinan J."/>
            <person name="Larsson K.H."/>
            <person name="Matsuura K."/>
            <person name="Barry K."/>
            <person name="Labutti K."/>
            <person name="Kuo R."/>
            <person name="Ohm R.A."/>
            <person name="Bhattacharya S.S."/>
            <person name="Shirouzu T."/>
            <person name="Yoshinaga Y."/>
            <person name="Martin F.M."/>
            <person name="Grigoriev I.V."/>
            <person name="Hibbett D.S."/>
        </authorList>
    </citation>
    <scope>NUCLEOTIDE SEQUENCE [LARGE SCALE GENOMIC DNA]</scope>
    <source>
        <strain evidence="2 3">HHB14362 ss-1</strain>
    </source>
</reference>
<accession>A0A165TJC0</accession>
<keyword evidence="3" id="KW-1185">Reference proteome</keyword>
<dbReference type="STRING" id="1314782.A0A165TJC0"/>
<sequence length="494" mass="53922">MSSTATVLLGSNPHGEREMTKNQRGLVDACFEEGQYESGISLLQQLRSSGYKPSPSHIRQLLYIALYPPPDKGKEKSRPDFGSPSKVPPAKQKKSALIPTAAASEAAIQCLTSYLTTNTPKSLLRALPSYPPPKGRDGVQTNDMMDEDEDSFISREAANITQCKDCWTILREGFILRADGDPSSDRSGAKARRKLILDEDTMYSDSTDTDVPVLVGEHAWPVLEWLIEVIEKDANLTGNSGHPRYSPLLLCQIPPARTGTIARWEADKPLDIMMYCLHQTEPSRRLAGARLASLLIDLTSVVHFDAAAFTNAVFARLIAEGGLMFSDFLAILPDSVVASKFRLALCRKFLATNSSVDSVRTVSASKPQGRIQPRARRRGAAQTGEDVSPKAVDAQAPETIASRLPLPSSSEILQLVQTSRNSTKHGAAVEESKVKFYMVLAYGKLQNGVPSEDRDADWPQILQDGTLRKALDDIMASRPGEADMKDLIISTLGA</sequence>
<organism evidence="2 3">
    <name type="scientific">Neolentinus lepideus HHB14362 ss-1</name>
    <dbReference type="NCBI Taxonomy" id="1314782"/>
    <lineage>
        <taxon>Eukaryota</taxon>
        <taxon>Fungi</taxon>
        <taxon>Dikarya</taxon>
        <taxon>Basidiomycota</taxon>
        <taxon>Agaricomycotina</taxon>
        <taxon>Agaricomycetes</taxon>
        <taxon>Gloeophyllales</taxon>
        <taxon>Gloeophyllaceae</taxon>
        <taxon>Neolentinus</taxon>
    </lineage>
</organism>
<dbReference type="InParanoid" id="A0A165TJC0"/>